<dbReference type="HAMAP" id="MF_00201">
    <property type="entry name" value="RecO"/>
    <property type="match status" value="1"/>
</dbReference>
<proteinExistence type="inferred from homology"/>
<dbReference type="PANTHER" id="PTHR33991:SF1">
    <property type="entry name" value="DNA REPAIR PROTEIN RECO"/>
    <property type="match status" value="1"/>
</dbReference>
<evidence type="ECO:0000256" key="3">
    <source>
        <dbReference type="ARBA" id="ARBA00021310"/>
    </source>
</evidence>
<evidence type="ECO:0000256" key="4">
    <source>
        <dbReference type="ARBA" id="ARBA00022763"/>
    </source>
</evidence>
<keyword evidence="6 8" id="KW-0234">DNA repair</keyword>
<dbReference type="InterPro" id="IPR003717">
    <property type="entry name" value="RecO"/>
</dbReference>
<gene>
    <name evidence="8 10" type="primary">recO</name>
    <name evidence="10" type="ORF">NP603_13595</name>
</gene>
<evidence type="ECO:0000256" key="8">
    <source>
        <dbReference type="HAMAP-Rule" id="MF_00201"/>
    </source>
</evidence>
<comment type="caution">
    <text evidence="10">The sequence shown here is derived from an EMBL/GenBank/DDBJ whole genome shotgun (WGS) entry which is preliminary data.</text>
</comment>
<evidence type="ECO:0000313" key="10">
    <source>
        <dbReference type="EMBL" id="MCQ8182150.1"/>
    </source>
</evidence>
<dbReference type="NCBIfam" id="TIGR00613">
    <property type="entry name" value="reco"/>
    <property type="match status" value="1"/>
</dbReference>
<evidence type="ECO:0000256" key="7">
    <source>
        <dbReference type="ARBA" id="ARBA00033409"/>
    </source>
</evidence>
<evidence type="ECO:0000259" key="9">
    <source>
        <dbReference type="Pfam" id="PF11967"/>
    </source>
</evidence>
<dbReference type="Gene3D" id="1.20.1440.120">
    <property type="entry name" value="Recombination protein O, C-terminal domain"/>
    <property type="match status" value="1"/>
</dbReference>
<dbReference type="Gene3D" id="2.40.50.140">
    <property type="entry name" value="Nucleic acid-binding proteins"/>
    <property type="match status" value="1"/>
</dbReference>
<comment type="similarity">
    <text evidence="2 8">Belongs to the RecO family.</text>
</comment>
<protein>
    <recommendedName>
        <fullName evidence="3 8">DNA repair protein RecO</fullName>
    </recommendedName>
    <alternativeName>
        <fullName evidence="7 8">Recombination protein O</fullName>
    </alternativeName>
</protein>
<dbReference type="Proteomes" id="UP001524569">
    <property type="component" value="Unassembled WGS sequence"/>
</dbReference>
<evidence type="ECO:0000256" key="1">
    <source>
        <dbReference type="ARBA" id="ARBA00003065"/>
    </source>
</evidence>
<dbReference type="PANTHER" id="PTHR33991">
    <property type="entry name" value="DNA REPAIR PROTEIN RECO"/>
    <property type="match status" value="1"/>
</dbReference>
<dbReference type="SUPFAM" id="SSF50249">
    <property type="entry name" value="Nucleic acid-binding proteins"/>
    <property type="match status" value="1"/>
</dbReference>
<sequence>MDGGAVHLQPAFVLQHRPYRETSLLLDVFTRDFGLVSILAKGVRKPKSKTAGLLLPFSALKLSYVGKHELKVLADAEYVDSYPLQSLALYCGFYVNELVGIFVHKADPQPGIFALYIRCLRELCEAQNIEQSLRYFELDLLSESGYAADLAYDVKGEPIQAGLRYNFVADFGMEQAVGGAVGGDTLAMLAGRAALPAAALAEAKTLLRKMLDVHLQGRHLSSRAVLAKIIKHL</sequence>
<dbReference type="EMBL" id="JANIBM010000016">
    <property type="protein sequence ID" value="MCQ8182150.1"/>
    <property type="molecule type" value="Genomic_DNA"/>
</dbReference>
<keyword evidence="5 8" id="KW-0233">DNA recombination</keyword>
<dbReference type="RefSeq" id="WP_256611441.1">
    <property type="nucleotide sequence ID" value="NZ_JANIBM010000016.1"/>
</dbReference>
<dbReference type="InterPro" id="IPR022572">
    <property type="entry name" value="DNA_rep/recomb_RecO_N"/>
</dbReference>
<reference evidence="10 11" key="1">
    <citation type="submission" date="2022-07" db="EMBL/GenBank/DDBJ databases">
        <title>Methylomonas rivi sp. nov., Methylomonas rosea sp. nov., Methylomonas aureus sp. nov. and Methylomonas subterranea sp. nov., four novel methanotrophs isolated from a freshwater creek and the deep terrestrial subsurface.</title>
        <authorList>
            <person name="Abin C."/>
            <person name="Sankaranarayanan K."/>
            <person name="Garner C."/>
            <person name="Sindelar R."/>
            <person name="Kotary K."/>
            <person name="Garner R."/>
            <person name="Barclay S."/>
            <person name="Lawson P."/>
            <person name="Krumholz L."/>
        </authorList>
    </citation>
    <scope>NUCLEOTIDE SEQUENCE [LARGE SCALE GENOMIC DNA]</scope>
    <source>
        <strain evidence="10 11">SURF-1</strain>
    </source>
</reference>
<keyword evidence="4 8" id="KW-0227">DNA damage</keyword>
<organism evidence="10 11">
    <name type="scientific">Methylomonas aurea</name>
    <dbReference type="NCBI Taxonomy" id="2952224"/>
    <lineage>
        <taxon>Bacteria</taxon>
        <taxon>Pseudomonadati</taxon>
        <taxon>Pseudomonadota</taxon>
        <taxon>Gammaproteobacteria</taxon>
        <taxon>Methylococcales</taxon>
        <taxon>Methylococcaceae</taxon>
        <taxon>Methylomonas</taxon>
    </lineage>
</organism>
<comment type="function">
    <text evidence="1 8">Involved in DNA repair and RecF pathway recombination.</text>
</comment>
<dbReference type="InterPro" id="IPR042242">
    <property type="entry name" value="RecO_C"/>
</dbReference>
<evidence type="ECO:0000313" key="11">
    <source>
        <dbReference type="Proteomes" id="UP001524569"/>
    </source>
</evidence>
<name>A0ABT1UKE5_9GAMM</name>
<dbReference type="InterPro" id="IPR012340">
    <property type="entry name" value="NA-bd_OB-fold"/>
</dbReference>
<evidence type="ECO:0000256" key="2">
    <source>
        <dbReference type="ARBA" id="ARBA00007452"/>
    </source>
</evidence>
<dbReference type="Pfam" id="PF02565">
    <property type="entry name" value="RecO_C"/>
    <property type="match status" value="1"/>
</dbReference>
<accession>A0ABT1UKE5</accession>
<evidence type="ECO:0000256" key="6">
    <source>
        <dbReference type="ARBA" id="ARBA00023204"/>
    </source>
</evidence>
<dbReference type="SUPFAM" id="SSF57863">
    <property type="entry name" value="ArfGap/RecO-like zinc finger"/>
    <property type="match status" value="1"/>
</dbReference>
<dbReference type="Pfam" id="PF11967">
    <property type="entry name" value="RecO_N"/>
    <property type="match status" value="1"/>
</dbReference>
<dbReference type="InterPro" id="IPR037278">
    <property type="entry name" value="ARFGAP/RecO"/>
</dbReference>
<evidence type="ECO:0000256" key="5">
    <source>
        <dbReference type="ARBA" id="ARBA00023172"/>
    </source>
</evidence>
<keyword evidence="11" id="KW-1185">Reference proteome</keyword>
<feature type="domain" description="DNA replication/recombination mediator RecO N-terminal" evidence="9">
    <location>
        <begin position="9"/>
        <end position="82"/>
    </location>
</feature>